<evidence type="ECO:0000313" key="2">
    <source>
        <dbReference type="EMBL" id="VDL94310.1"/>
    </source>
</evidence>
<reference evidence="4" key="1">
    <citation type="submission" date="2016-06" db="UniProtKB">
        <authorList>
            <consortium name="WormBaseParasite"/>
        </authorList>
    </citation>
    <scope>IDENTIFICATION</scope>
</reference>
<evidence type="ECO:0000256" key="1">
    <source>
        <dbReference type="SAM" id="MobiDB-lite"/>
    </source>
</evidence>
<dbReference type="Proteomes" id="UP000275846">
    <property type="component" value="Unassembled WGS sequence"/>
</dbReference>
<sequence length="118" mass="13378">MQAAGPRVQPQIALAIPRTQIYSPSSALDGSSPRHLQDEAPTSILTKATNNQITEKMEDLHAPDDNATVEIRWWLLRNVIQSTAFEVLGHARRRHQDWFDDKDADISNLLAEKNRLRP</sequence>
<name>A0A183SUM7_SCHSO</name>
<feature type="region of interest" description="Disordered" evidence="1">
    <location>
        <begin position="23"/>
        <end position="45"/>
    </location>
</feature>
<accession>A0A183SUM7</accession>
<dbReference type="WBParaSite" id="SSLN_0000822901-mRNA-1">
    <property type="protein sequence ID" value="SSLN_0000822901-mRNA-1"/>
    <property type="gene ID" value="SSLN_0000822901"/>
</dbReference>
<reference evidence="2 3" key="2">
    <citation type="submission" date="2018-11" db="EMBL/GenBank/DDBJ databases">
        <authorList>
            <consortium name="Pathogen Informatics"/>
        </authorList>
    </citation>
    <scope>NUCLEOTIDE SEQUENCE [LARGE SCALE GENOMIC DNA]</scope>
    <source>
        <strain evidence="2 3">NST_G2</strain>
    </source>
</reference>
<proteinExistence type="predicted"/>
<protein>
    <submittedName>
        <fullName evidence="2 4">Uncharacterized protein</fullName>
    </submittedName>
</protein>
<gene>
    <name evidence="2" type="ORF">SSLN_LOCUS7925</name>
</gene>
<organism evidence="4">
    <name type="scientific">Schistocephalus solidus</name>
    <name type="common">Tapeworm</name>
    <dbReference type="NCBI Taxonomy" id="70667"/>
    <lineage>
        <taxon>Eukaryota</taxon>
        <taxon>Metazoa</taxon>
        <taxon>Spiralia</taxon>
        <taxon>Lophotrochozoa</taxon>
        <taxon>Platyhelminthes</taxon>
        <taxon>Cestoda</taxon>
        <taxon>Eucestoda</taxon>
        <taxon>Diphyllobothriidea</taxon>
        <taxon>Diphyllobothriidae</taxon>
        <taxon>Schistocephalus</taxon>
    </lineage>
</organism>
<evidence type="ECO:0000313" key="4">
    <source>
        <dbReference type="WBParaSite" id="SSLN_0000822901-mRNA-1"/>
    </source>
</evidence>
<dbReference type="AlphaFoldDB" id="A0A183SUM7"/>
<keyword evidence="3" id="KW-1185">Reference proteome</keyword>
<dbReference type="EMBL" id="UYSU01034380">
    <property type="protein sequence ID" value="VDL94310.1"/>
    <property type="molecule type" value="Genomic_DNA"/>
</dbReference>
<evidence type="ECO:0000313" key="3">
    <source>
        <dbReference type="Proteomes" id="UP000275846"/>
    </source>
</evidence>